<dbReference type="GO" id="GO:0046872">
    <property type="term" value="F:metal ion binding"/>
    <property type="evidence" value="ECO:0007669"/>
    <property type="project" value="UniProtKB-UniRule"/>
</dbReference>
<keyword evidence="1" id="KW-0479">Metal-binding</keyword>
<keyword evidence="1" id="KW-0233">DNA recombination</keyword>
<comment type="similarity">
    <text evidence="1">Belongs to the XPF family.</text>
</comment>
<reference evidence="2 3" key="1">
    <citation type="submission" date="2022-03" db="EMBL/GenBank/DDBJ databases">
        <authorList>
            <person name="Nunn A."/>
            <person name="Chopra R."/>
            <person name="Nunn A."/>
            <person name="Contreras Garrido A."/>
        </authorList>
    </citation>
    <scope>NUCLEOTIDE SEQUENCE [LARGE SCALE GENOMIC DNA]</scope>
</reference>
<keyword evidence="1" id="KW-0540">Nuclease</keyword>
<keyword evidence="1" id="KW-0227">DNA damage</keyword>
<dbReference type="InterPro" id="IPR033309">
    <property type="entry name" value="Mus81"/>
</dbReference>
<keyword evidence="1" id="KW-0460">Magnesium</keyword>
<keyword evidence="1" id="KW-0234">DNA repair</keyword>
<name>A0AAU9SZT5_THLAR</name>
<dbReference type="Gene3D" id="1.10.150.670">
    <property type="entry name" value="Crossover junction endonuclease EME1, DNA-binding domain"/>
    <property type="match status" value="1"/>
</dbReference>
<dbReference type="PANTHER" id="PTHR13451:SF0">
    <property type="entry name" value="CROSSOVER JUNCTION ENDONUCLEASE MUS81"/>
    <property type="match status" value="1"/>
</dbReference>
<protein>
    <recommendedName>
        <fullName evidence="1">Crossover junction endonuclease MUS81</fullName>
        <ecNumber evidence="1">3.1.22.-</ecNumber>
    </recommendedName>
</protein>
<organism evidence="2 3">
    <name type="scientific">Thlaspi arvense</name>
    <name type="common">Field penny-cress</name>
    <dbReference type="NCBI Taxonomy" id="13288"/>
    <lineage>
        <taxon>Eukaryota</taxon>
        <taxon>Viridiplantae</taxon>
        <taxon>Streptophyta</taxon>
        <taxon>Embryophyta</taxon>
        <taxon>Tracheophyta</taxon>
        <taxon>Spermatophyta</taxon>
        <taxon>Magnoliopsida</taxon>
        <taxon>eudicotyledons</taxon>
        <taxon>Gunneridae</taxon>
        <taxon>Pentapetalae</taxon>
        <taxon>rosids</taxon>
        <taxon>malvids</taxon>
        <taxon>Brassicales</taxon>
        <taxon>Brassicaceae</taxon>
        <taxon>Thlaspideae</taxon>
        <taxon>Thlaspi</taxon>
    </lineage>
</organism>
<dbReference type="Gene3D" id="1.10.10.10">
    <property type="entry name" value="Winged helix-like DNA-binding domain superfamily/Winged helix DNA-binding domain"/>
    <property type="match status" value="1"/>
</dbReference>
<dbReference type="EC" id="3.1.22.-" evidence="1"/>
<accession>A0AAU9SZT5</accession>
<dbReference type="GO" id="GO:0006308">
    <property type="term" value="P:DNA catabolic process"/>
    <property type="evidence" value="ECO:0007669"/>
    <property type="project" value="UniProtKB-UniRule"/>
</dbReference>
<dbReference type="GO" id="GO:0008821">
    <property type="term" value="F:crossover junction DNA endonuclease activity"/>
    <property type="evidence" value="ECO:0007669"/>
    <property type="project" value="UniProtKB-UniRule"/>
</dbReference>
<keyword evidence="1" id="KW-0255">Endonuclease</keyword>
<dbReference type="InterPro" id="IPR042530">
    <property type="entry name" value="EME1/EME2_C"/>
</dbReference>
<dbReference type="AlphaFoldDB" id="A0AAU9SZT5"/>
<gene>
    <name evidence="2" type="ORF">TAV2_LOCUS23295</name>
</gene>
<dbReference type="EMBL" id="OU466863">
    <property type="protein sequence ID" value="CAH2077418.1"/>
    <property type="molecule type" value="Genomic_DNA"/>
</dbReference>
<dbReference type="GO" id="GO:0048476">
    <property type="term" value="C:Holliday junction resolvase complex"/>
    <property type="evidence" value="ECO:0007669"/>
    <property type="project" value="UniProtKB-UniRule"/>
</dbReference>
<dbReference type="GO" id="GO:0000712">
    <property type="term" value="P:resolution of meiotic recombination intermediates"/>
    <property type="evidence" value="ECO:0007669"/>
    <property type="project" value="TreeGrafter"/>
</dbReference>
<comment type="subcellular location">
    <subcellularLocation>
        <location evidence="1">Nucleus</location>
    </subcellularLocation>
</comment>
<proteinExistence type="inferred from homology"/>
<keyword evidence="3" id="KW-1185">Reference proteome</keyword>
<dbReference type="PANTHER" id="PTHR13451">
    <property type="entry name" value="CLASS II CROSSOVER JUNCTION ENDONUCLEASE MUS81"/>
    <property type="match status" value="1"/>
</dbReference>
<dbReference type="Proteomes" id="UP000836841">
    <property type="component" value="Chromosome 7"/>
</dbReference>
<dbReference type="GO" id="GO:0005634">
    <property type="term" value="C:nucleus"/>
    <property type="evidence" value="ECO:0007669"/>
    <property type="project" value="UniProtKB-SubCell"/>
</dbReference>
<dbReference type="GO" id="GO:0048257">
    <property type="term" value="F:3'-flap endonuclease activity"/>
    <property type="evidence" value="ECO:0007669"/>
    <property type="project" value="TreeGrafter"/>
</dbReference>
<keyword evidence="1" id="KW-0539">Nucleus</keyword>
<sequence length="424" mass="47619">MLKITKGYFDTEVQALNKKRKKAKGRKRYIPQRNSVAYALLITLHRGTANGKEYMGKQELIDAADASGLSHAPVAEEEQQYTDPRSRAESAIPSDILEKFTPFGYSKEQVVAAFKEVSDGSQDKDPSTLWLSVMCHLRQAEVYNPCSDSRNRTKDPAGPSRAQTCQIDLEGSHAKKFRSCNDGTALRPCSSALFVPHWLQKLLSDRTEGVTNIPYLPPLTFGEAFEESYQVILILDDREQFATKGSRSRKIVDNICSEFKIKIERSGFKKLIYIIEGDPNHSDVAESIKTACFTTEILEGFDVMRTSGLGETLRKYGCLTKSIHQYYKSRVNDEQSKVSASYHSFDSFVKRCQDLDKMTISDVFAIQLMQVPQVTEEIAIAVLDMYPTLLSLASAYSHLCCVCPFDHCLFTNSAITDSKKAKTK</sequence>
<evidence type="ECO:0000313" key="2">
    <source>
        <dbReference type="EMBL" id="CAH2077418.1"/>
    </source>
</evidence>
<keyword evidence="1" id="KW-0378">Hydrolase</keyword>
<dbReference type="InterPro" id="IPR036388">
    <property type="entry name" value="WH-like_DNA-bd_sf"/>
</dbReference>
<evidence type="ECO:0000313" key="3">
    <source>
        <dbReference type="Proteomes" id="UP000836841"/>
    </source>
</evidence>
<dbReference type="GO" id="GO:0003677">
    <property type="term" value="F:DNA binding"/>
    <property type="evidence" value="ECO:0007669"/>
    <property type="project" value="UniProtKB-UniRule"/>
</dbReference>
<dbReference type="GO" id="GO:0031573">
    <property type="term" value="P:mitotic intra-S DNA damage checkpoint signaling"/>
    <property type="evidence" value="ECO:0007669"/>
    <property type="project" value="TreeGrafter"/>
</dbReference>
<comment type="function">
    <text evidence="1">Interacts with EME1 to form a DNA structure-specific endonuclease with substrate preference for branched DNA structures with a 5'-end at the branch nick. Typical substrates include 3'-flap structures, D-loops, replication forks and nicked Holliday junctions. May be required in mitosis for the processing of stalled or collapsed replication fork intermediates. May be required in meiosis for the repair of meiosis-specific double strand breaks subsequent to single-end invasion (SEI).</text>
</comment>
<comment type="cofactor">
    <cofactor evidence="1">
        <name>Mg(2+)</name>
        <dbReference type="ChEBI" id="CHEBI:18420"/>
    </cofactor>
</comment>
<comment type="subunit">
    <text evidence="1">Interacts with EME1.</text>
</comment>
<evidence type="ECO:0000256" key="1">
    <source>
        <dbReference type="RuleBase" id="RU369042"/>
    </source>
</evidence>
<dbReference type="GO" id="GO:0000727">
    <property type="term" value="P:double-strand break repair via break-induced replication"/>
    <property type="evidence" value="ECO:0007669"/>
    <property type="project" value="UniProtKB-UniRule"/>
</dbReference>